<dbReference type="Gene3D" id="3.40.50.300">
    <property type="entry name" value="P-loop containing nucleotide triphosphate hydrolases"/>
    <property type="match status" value="1"/>
</dbReference>
<dbReference type="SUPFAM" id="SSF52540">
    <property type="entry name" value="P-loop containing nucleoside triphosphate hydrolases"/>
    <property type="match status" value="1"/>
</dbReference>
<dbReference type="PANTHER" id="PTHR42781">
    <property type="entry name" value="SPERMIDINE/PUTRESCINE IMPORT ATP-BINDING PROTEIN POTA"/>
    <property type="match status" value="1"/>
</dbReference>
<reference evidence="4" key="1">
    <citation type="submission" date="2019-02" db="EMBL/GenBank/DDBJ databases">
        <authorList>
            <person name="Gruber-Vodicka R. H."/>
            <person name="Seah K. B. B."/>
        </authorList>
    </citation>
    <scope>NUCLEOTIDE SEQUENCE</scope>
    <source>
        <strain evidence="4">BECK_M6</strain>
        <strain evidence="3">BECK_M7</strain>
    </source>
</reference>
<name>A0A450V1U9_9GAMM</name>
<dbReference type="EMBL" id="CAADFH010000087">
    <property type="protein sequence ID" value="VFJ98705.1"/>
    <property type="molecule type" value="Genomic_DNA"/>
</dbReference>
<accession>A0A450V1U9</accession>
<protein>
    <submittedName>
        <fullName evidence="4">ABC transporter</fullName>
    </submittedName>
</protein>
<dbReference type="PANTHER" id="PTHR42781:SF8">
    <property type="entry name" value="BICARBONATE TRANSPORT ATP-BINDING PROTEIN CMPC"/>
    <property type="match status" value="1"/>
</dbReference>
<organism evidence="4">
    <name type="scientific">Candidatus Kentrum sp. LFY</name>
    <dbReference type="NCBI Taxonomy" id="2126342"/>
    <lineage>
        <taxon>Bacteria</taxon>
        <taxon>Pseudomonadati</taxon>
        <taxon>Pseudomonadota</taxon>
        <taxon>Gammaproteobacteria</taxon>
        <taxon>Candidatus Kentrum</taxon>
    </lineage>
</organism>
<evidence type="ECO:0000313" key="4">
    <source>
        <dbReference type="EMBL" id="VFJ98705.1"/>
    </source>
</evidence>
<evidence type="ECO:0000259" key="2">
    <source>
        <dbReference type="Pfam" id="PF00005"/>
    </source>
</evidence>
<dbReference type="AlphaFoldDB" id="A0A450V1U9"/>
<dbReference type="GO" id="GO:0005524">
    <property type="term" value="F:ATP binding"/>
    <property type="evidence" value="ECO:0007669"/>
    <property type="project" value="InterPro"/>
</dbReference>
<evidence type="ECO:0000313" key="3">
    <source>
        <dbReference type="EMBL" id="VFJ86073.1"/>
    </source>
</evidence>
<dbReference type="GO" id="GO:0016887">
    <property type="term" value="F:ATP hydrolysis activity"/>
    <property type="evidence" value="ECO:0007669"/>
    <property type="project" value="InterPro"/>
</dbReference>
<sequence length="122" mass="13850">MVFQDYGRSLFPWFTVKRQLIYARNRIYANPLSSGLLDIQSGYAHRDNSDDAAVEKILEVTGLSDHADMLPNRLSGGMKQRVALARALLLKPGVLLLDEPFGSLDAYNRDQLEDHFLETLKR</sequence>
<proteinExistence type="predicted"/>
<dbReference type="InterPro" id="IPR050093">
    <property type="entry name" value="ABC_SmlMolc_Importer"/>
</dbReference>
<keyword evidence="1" id="KW-0813">Transport</keyword>
<gene>
    <name evidence="4" type="ORF">BECKLFY1418A_GA0070994_10879</name>
    <name evidence="3" type="ORF">BECKLFY1418B_GA0070995_1001103</name>
</gene>
<feature type="domain" description="ABC transporter" evidence="2">
    <location>
        <begin position="1"/>
        <end position="101"/>
    </location>
</feature>
<dbReference type="Pfam" id="PF00005">
    <property type="entry name" value="ABC_tran"/>
    <property type="match status" value="1"/>
</dbReference>
<dbReference type="InterPro" id="IPR003439">
    <property type="entry name" value="ABC_transporter-like_ATP-bd"/>
</dbReference>
<dbReference type="InterPro" id="IPR027417">
    <property type="entry name" value="P-loop_NTPase"/>
</dbReference>
<dbReference type="EMBL" id="CAADFF010000001">
    <property type="protein sequence ID" value="VFJ86073.1"/>
    <property type="molecule type" value="Genomic_DNA"/>
</dbReference>
<evidence type="ECO:0000256" key="1">
    <source>
        <dbReference type="ARBA" id="ARBA00022448"/>
    </source>
</evidence>